<proteinExistence type="inferred from homology"/>
<evidence type="ECO:0000256" key="3">
    <source>
        <dbReference type="ARBA" id="ARBA00022801"/>
    </source>
</evidence>
<dbReference type="InterPro" id="IPR013148">
    <property type="entry name" value="Glyco_hydro_32_N"/>
</dbReference>
<evidence type="ECO:0000313" key="9">
    <source>
        <dbReference type="Proteomes" id="UP001163726"/>
    </source>
</evidence>
<feature type="signal peptide" evidence="6">
    <location>
        <begin position="1"/>
        <end position="24"/>
    </location>
</feature>
<evidence type="ECO:0000256" key="2">
    <source>
        <dbReference type="ARBA" id="ARBA00012758"/>
    </source>
</evidence>
<gene>
    <name evidence="8" type="ORF">OLW01_14755</name>
</gene>
<feature type="chain" id="PRO_5047430373" description="beta-fructofuranosidase" evidence="6">
    <location>
        <begin position="25"/>
        <end position="942"/>
    </location>
</feature>
<evidence type="ECO:0000256" key="4">
    <source>
        <dbReference type="ARBA" id="ARBA00023295"/>
    </source>
</evidence>
<dbReference type="InterPro" id="IPR023296">
    <property type="entry name" value="Glyco_hydro_beta-prop_sf"/>
</dbReference>
<evidence type="ECO:0000256" key="5">
    <source>
        <dbReference type="SAM" id="MobiDB-lite"/>
    </source>
</evidence>
<dbReference type="Proteomes" id="UP001163726">
    <property type="component" value="Plasmid pCadTS8_1"/>
</dbReference>
<keyword evidence="8" id="KW-0614">Plasmid</keyword>
<accession>A0ABY7AR72</accession>
<dbReference type="PANTHER" id="PTHR43101:SF1">
    <property type="entry name" value="BETA-FRUCTOSIDASE"/>
    <property type="match status" value="1"/>
</dbReference>
<organism evidence="8 9">
    <name type="scientific">Catenovulum adriaticum</name>
    <dbReference type="NCBI Taxonomy" id="2984846"/>
    <lineage>
        <taxon>Bacteria</taxon>
        <taxon>Pseudomonadati</taxon>
        <taxon>Pseudomonadota</taxon>
        <taxon>Gammaproteobacteria</taxon>
        <taxon>Alteromonadales</taxon>
        <taxon>Alteromonadaceae</taxon>
        <taxon>Catenovulum</taxon>
    </lineage>
</organism>
<dbReference type="SUPFAM" id="SSF75005">
    <property type="entry name" value="Arabinanase/levansucrase/invertase"/>
    <property type="match status" value="1"/>
</dbReference>
<evidence type="ECO:0000259" key="7">
    <source>
        <dbReference type="Pfam" id="PF00251"/>
    </source>
</evidence>
<dbReference type="RefSeq" id="WP_268076697.1">
    <property type="nucleotide sequence ID" value="NZ_CP109966.1"/>
</dbReference>
<dbReference type="InterPro" id="IPR001362">
    <property type="entry name" value="Glyco_hydro_32"/>
</dbReference>
<dbReference type="Pfam" id="PF00251">
    <property type="entry name" value="Glyco_hydro_32N"/>
    <property type="match status" value="1"/>
</dbReference>
<evidence type="ECO:0000256" key="6">
    <source>
        <dbReference type="SAM" id="SignalP"/>
    </source>
</evidence>
<dbReference type="Gene3D" id="2.115.10.20">
    <property type="entry name" value="Glycosyl hydrolase domain, family 43"/>
    <property type="match status" value="1"/>
</dbReference>
<keyword evidence="4" id="KW-0326">Glycosidase</keyword>
<protein>
    <recommendedName>
        <fullName evidence="2">beta-fructofuranosidase</fullName>
        <ecNumber evidence="2">3.2.1.26</ecNumber>
    </recommendedName>
</protein>
<geneLocation type="plasmid" evidence="8 9">
    <name>pCadTS8_1</name>
</geneLocation>
<keyword evidence="3" id="KW-0378">Hydrolase</keyword>
<name>A0ABY7AR72_9ALTE</name>
<dbReference type="PROSITE" id="PS51257">
    <property type="entry name" value="PROKAR_LIPOPROTEIN"/>
    <property type="match status" value="1"/>
</dbReference>
<evidence type="ECO:0000256" key="1">
    <source>
        <dbReference type="ARBA" id="ARBA00009902"/>
    </source>
</evidence>
<feature type="region of interest" description="Disordered" evidence="5">
    <location>
        <begin position="52"/>
        <end position="85"/>
    </location>
</feature>
<dbReference type="SMART" id="SM00640">
    <property type="entry name" value="Glyco_32"/>
    <property type="match status" value="1"/>
</dbReference>
<dbReference type="PANTHER" id="PTHR43101">
    <property type="entry name" value="BETA-FRUCTOSIDASE"/>
    <property type="match status" value="1"/>
</dbReference>
<feature type="compositionally biased region" description="Acidic residues" evidence="5">
    <location>
        <begin position="58"/>
        <end position="75"/>
    </location>
</feature>
<comment type="similarity">
    <text evidence="1">Belongs to the glycosyl hydrolase 32 family.</text>
</comment>
<dbReference type="EC" id="3.2.1.26" evidence="2"/>
<reference evidence="8" key="1">
    <citation type="submission" date="2022-10" db="EMBL/GenBank/DDBJ databases">
        <title>Catenovulum adriacola sp. nov. isolated in the Harbour of Susak.</title>
        <authorList>
            <person name="Schoch T."/>
            <person name="Reich S.J."/>
            <person name="Stoeferle S."/>
            <person name="Flaiz M."/>
            <person name="Kazda M."/>
            <person name="Riedel C.U."/>
            <person name="Duerre P."/>
        </authorList>
    </citation>
    <scope>NUCLEOTIDE SEQUENCE</scope>
    <source>
        <strain evidence="8">TS8</strain>
        <plasmid evidence="8">pCadTS8_1</plasmid>
    </source>
</reference>
<sequence length="942" mass="102532">MLNRFKLNKIMIHCALLTSVSVLTACGTGSADPKGQNNHNKDVEVIVLEEGQTVDDVLNPDDGGDEPDDGGDDTQVELTTDPANEGASLFIRSEDPNQNIAGFEFCCGGFDSYQEHGFTHATGDFVKLDGGFWGADVGGHIDERVFSSYGDGFDNDADTSAAQVGPGATGSIRSPEFTVENDYINFLVGGGSNGYGSANSTALTLVVDEQVVRQASGTNEHNNMNWQTWDVKEYQGKTAFVEFIDMHANDNSDSSLAYIVADQFRAADKAAVMPDSSTEVSTTASLTSSPDSAGMSAFVRQADLNKNIAGFEFCCGKYNTYQAHSFRATGDMIFLDGGWWAADVVNHVGDRVFSSRADGFEADGAALGWIGDSATGSLISPEFQIENNYLNFLIGGGTNAYHFEKATAVVLRVNGKIVRHASGNGEENKVDWQSWDVSSLIGETAVFEIIDQHDAAEDDGSLAFILVDEIRQADRAANQPSASSVVTSDVGHRQELVLDLGDPNPFYDNGEYYIYYLENYGFHSWAVAKTSDLLTSSFPQTVLPASGDAAKADQWIGSGSVIKAQDGSYHLFYTGHNQNLSPVETVMHATADDNTLTNWTPVEADTFTGSNGYSDYDFRDPLVFWNESESQYWMLITTRFDNKAAIGLYTSENLSSWTAQDPLYTEVSNLNLEVADYFELDGKPFIVYSDQRDNSRQVKYLTKDGDNWVTANNDALDGRAYYAARTAGAADERLLFGWVAHNFGRKDGNNPDWGGDLMIHQVKLNNGELAVELPEKIRTGLMQSMPVESVFTEGGATATANGFSLPAQSAVTLAASSVKNRWAFSVDSASANAEFGLLFRKPLEDDADKRAHLEVDAANNQATFYFAGDEDNQFNPVVTIPLDASTGIDFELIADPKAGVGALYINNTRALSFRLYEIADYEIGFYSQSDAININELSRYSK</sequence>
<dbReference type="CDD" id="cd08995">
    <property type="entry name" value="GH32_EcAec43-like"/>
    <property type="match status" value="1"/>
</dbReference>
<dbReference type="EMBL" id="CP109966">
    <property type="protein sequence ID" value="WAJ71979.1"/>
    <property type="molecule type" value="Genomic_DNA"/>
</dbReference>
<feature type="domain" description="Glycosyl hydrolase family 32 N-terminal" evidence="7">
    <location>
        <begin position="502"/>
        <end position="743"/>
    </location>
</feature>
<keyword evidence="6" id="KW-0732">Signal</keyword>
<keyword evidence="9" id="KW-1185">Reference proteome</keyword>
<evidence type="ECO:0000313" key="8">
    <source>
        <dbReference type="EMBL" id="WAJ71979.1"/>
    </source>
</evidence>
<dbReference type="InterPro" id="IPR051214">
    <property type="entry name" value="GH32_Enzymes"/>
</dbReference>